<dbReference type="GO" id="GO:0015031">
    <property type="term" value="P:protein transport"/>
    <property type="evidence" value="ECO:0007669"/>
    <property type="project" value="UniProtKB-KW"/>
</dbReference>
<evidence type="ECO:0000256" key="9">
    <source>
        <dbReference type="SAM" id="Phobius"/>
    </source>
</evidence>
<dbReference type="Proteomes" id="UP000277928">
    <property type="component" value="Unassembled WGS sequence"/>
</dbReference>
<evidence type="ECO:0000259" key="10">
    <source>
        <dbReference type="Pfam" id="PF10568"/>
    </source>
</evidence>
<keyword evidence="3" id="KW-0813">Transport</keyword>
<dbReference type="InterPro" id="IPR036282">
    <property type="entry name" value="Glutathione-S-Trfase_C_sf"/>
</dbReference>
<dbReference type="SUPFAM" id="SSF47616">
    <property type="entry name" value="GST C-terminal domain-like"/>
    <property type="match status" value="1"/>
</dbReference>
<name>A0A3P6TLX6_LITSI</name>
<dbReference type="Pfam" id="PF17171">
    <property type="entry name" value="GST_C_6"/>
    <property type="match status" value="1"/>
</dbReference>
<evidence type="ECO:0000256" key="7">
    <source>
        <dbReference type="ARBA" id="ARBA00023136"/>
    </source>
</evidence>
<dbReference type="InterPro" id="IPR019564">
    <property type="entry name" value="Sam37/metaxin_N"/>
</dbReference>
<dbReference type="OrthoDB" id="5835136at2759"/>
<dbReference type="PANTHER" id="PTHR12289">
    <property type="entry name" value="METAXIN RELATED"/>
    <property type="match status" value="1"/>
</dbReference>
<evidence type="ECO:0000313" key="12">
    <source>
        <dbReference type="EMBL" id="VDK89106.1"/>
    </source>
</evidence>
<reference evidence="12 13" key="1">
    <citation type="submission" date="2018-08" db="EMBL/GenBank/DDBJ databases">
        <authorList>
            <person name="Laetsch R D."/>
            <person name="Stevens L."/>
            <person name="Kumar S."/>
            <person name="Blaxter L. M."/>
        </authorList>
    </citation>
    <scope>NUCLEOTIDE SEQUENCE [LARGE SCALE GENOMIC DNA]</scope>
</reference>
<evidence type="ECO:0000256" key="1">
    <source>
        <dbReference type="ARBA" id="ARBA00004294"/>
    </source>
</evidence>
<dbReference type="GO" id="GO:0007005">
    <property type="term" value="P:mitochondrion organization"/>
    <property type="evidence" value="ECO:0007669"/>
    <property type="project" value="TreeGrafter"/>
</dbReference>
<keyword evidence="5" id="KW-0653">Protein transport</keyword>
<dbReference type="InterPro" id="IPR033468">
    <property type="entry name" value="Metaxin_GST"/>
</dbReference>
<dbReference type="EMBL" id="UYRX01001296">
    <property type="protein sequence ID" value="VDK89106.1"/>
    <property type="molecule type" value="Genomic_DNA"/>
</dbReference>
<keyword evidence="9" id="KW-0812">Transmembrane</keyword>
<feature type="region of interest" description="Disordered" evidence="8">
    <location>
        <begin position="1"/>
        <end position="21"/>
    </location>
</feature>
<gene>
    <name evidence="12" type="ORF">NLS_LOCUS8981</name>
</gene>
<organism evidence="12 13">
    <name type="scientific">Litomosoides sigmodontis</name>
    <name type="common">Filarial nematode worm</name>
    <dbReference type="NCBI Taxonomy" id="42156"/>
    <lineage>
        <taxon>Eukaryota</taxon>
        <taxon>Metazoa</taxon>
        <taxon>Ecdysozoa</taxon>
        <taxon>Nematoda</taxon>
        <taxon>Chromadorea</taxon>
        <taxon>Rhabditida</taxon>
        <taxon>Spirurina</taxon>
        <taxon>Spiruromorpha</taxon>
        <taxon>Filarioidea</taxon>
        <taxon>Onchocercidae</taxon>
        <taxon>Litomosoides</taxon>
    </lineage>
</organism>
<evidence type="ECO:0000256" key="2">
    <source>
        <dbReference type="ARBA" id="ARBA00009170"/>
    </source>
</evidence>
<dbReference type="Pfam" id="PF10568">
    <property type="entry name" value="Tom37"/>
    <property type="match status" value="1"/>
</dbReference>
<evidence type="ECO:0000259" key="11">
    <source>
        <dbReference type="Pfam" id="PF17171"/>
    </source>
</evidence>
<keyword evidence="6" id="KW-0496">Mitochondrion</keyword>
<dbReference type="InterPro" id="IPR050931">
    <property type="entry name" value="Mito_Protein_Transport_Metaxin"/>
</dbReference>
<dbReference type="CDD" id="cd03078">
    <property type="entry name" value="GST_N_Metaxin1_like"/>
    <property type="match status" value="1"/>
</dbReference>
<sequence>MESEKRKTVSPQNHSQVEYGPIRGGSKMELYIWPSDFGLPSIDSRCLQFMACAKFCAAPVSVIPSWSPWKSRKGEYPMFIDRSNVIEEIYDFDKFADILRKSGQDVVLDSELRTSEKCEFEAYSSLMHLNFYPAELQFLWLDPYNYAAITQHWYSKQLPFGYNLYYLEKRRRRAQAYVSACGRTETQIIHDAVNTINFLEYRLNNKKYFYGDKPNSIDALIFGYLAPILKLPLPSDRLQQHIMSCPNVVRFIESIISIYLPLSETQIRQQATLKDKWHNRRRRAQKEAAQVNLRRTTVKEQQPSGPVAETIFFAVGALTLSVLFAVHCGLVTFGVVEEEPQFEML</sequence>
<comment type="similarity">
    <text evidence="2">Belongs to the metaxin family.</text>
</comment>
<evidence type="ECO:0000256" key="3">
    <source>
        <dbReference type="ARBA" id="ARBA00022448"/>
    </source>
</evidence>
<dbReference type="PANTHER" id="PTHR12289:SF41">
    <property type="entry name" value="FAILED AXON CONNECTIONS-RELATED"/>
    <property type="match status" value="1"/>
</dbReference>
<comment type="subcellular location">
    <subcellularLocation>
        <location evidence="1">Mitochondrion outer membrane</location>
    </subcellularLocation>
</comment>
<evidence type="ECO:0000256" key="4">
    <source>
        <dbReference type="ARBA" id="ARBA00022787"/>
    </source>
</evidence>
<evidence type="ECO:0000313" key="13">
    <source>
        <dbReference type="Proteomes" id="UP000277928"/>
    </source>
</evidence>
<evidence type="ECO:0000256" key="6">
    <source>
        <dbReference type="ARBA" id="ARBA00023128"/>
    </source>
</evidence>
<proteinExistence type="inferred from homology"/>
<dbReference type="GO" id="GO:0001401">
    <property type="term" value="C:SAM complex"/>
    <property type="evidence" value="ECO:0007669"/>
    <property type="project" value="InterPro"/>
</dbReference>
<dbReference type="STRING" id="42156.A0A3P6TLX6"/>
<keyword evidence="7 9" id="KW-0472">Membrane</keyword>
<protein>
    <recommendedName>
        <fullName evidence="14">GST C-terminal domain-containing protein</fullName>
    </recommendedName>
</protein>
<evidence type="ECO:0000256" key="5">
    <source>
        <dbReference type="ARBA" id="ARBA00022927"/>
    </source>
</evidence>
<keyword evidence="13" id="KW-1185">Reference proteome</keyword>
<keyword evidence="9" id="KW-1133">Transmembrane helix</keyword>
<evidence type="ECO:0008006" key="14">
    <source>
        <dbReference type="Google" id="ProtNLM"/>
    </source>
</evidence>
<accession>A0A3P6TLX6</accession>
<feature type="transmembrane region" description="Helical" evidence="9">
    <location>
        <begin position="311"/>
        <end position="336"/>
    </location>
</feature>
<evidence type="ECO:0000256" key="8">
    <source>
        <dbReference type="SAM" id="MobiDB-lite"/>
    </source>
</evidence>
<feature type="domain" description="Metaxin glutathione S-transferase" evidence="11">
    <location>
        <begin position="195"/>
        <end position="255"/>
    </location>
</feature>
<dbReference type="OMA" id="ANYFFGN"/>
<keyword evidence="4" id="KW-1000">Mitochondrion outer membrane</keyword>
<dbReference type="AlphaFoldDB" id="A0A3P6TLX6"/>
<feature type="domain" description="Mitochondrial outer membrane transport complex Sam37/metaxin N-terminal" evidence="10">
    <location>
        <begin position="46"/>
        <end position="171"/>
    </location>
</feature>